<dbReference type="RefSeq" id="WP_127763905.1">
    <property type="nucleotide sequence ID" value="NZ_SADE01000001.1"/>
</dbReference>
<dbReference type="AlphaFoldDB" id="A0A437QVJ3"/>
<proteinExistence type="predicted"/>
<evidence type="ECO:0000313" key="3">
    <source>
        <dbReference type="Proteomes" id="UP000287447"/>
    </source>
</evidence>
<dbReference type="Proteomes" id="UP000287447">
    <property type="component" value="Unassembled WGS sequence"/>
</dbReference>
<evidence type="ECO:0000313" key="2">
    <source>
        <dbReference type="EMBL" id="RVU38533.1"/>
    </source>
</evidence>
<accession>A0A437QVJ3</accession>
<comment type="caution">
    <text evidence="2">The sequence shown here is derived from an EMBL/GenBank/DDBJ whole genome shotgun (WGS) entry which is preliminary data.</text>
</comment>
<feature type="compositionally biased region" description="Low complexity" evidence="1">
    <location>
        <begin position="10"/>
        <end position="21"/>
    </location>
</feature>
<gene>
    <name evidence="2" type="ORF">EOI86_04415</name>
</gene>
<organism evidence="2 3">
    <name type="scientific">Hwanghaeella grinnelliae</name>
    <dbReference type="NCBI Taxonomy" id="2500179"/>
    <lineage>
        <taxon>Bacteria</taxon>
        <taxon>Pseudomonadati</taxon>
        <taxon>Pseudomonadota</taxon>
        <taxon>Alphaproteobacteria</taxon>
        <taxon>Rhodospirillales</taxon>
        <taxon>Rhodospirillaceae</taxon>
        <taxon>Hwanghaeella</taxon>
    </lineage>
</organism>
<feature type="region of interest" description="Disordered" evidence="1">
    <location>
        <begin position="1"/>
        <end position="34"/>
    </location>
</feature>
<name>A0A437QVJ3_9PROT</name>
<keyword evidence="3" id="KW-1185">Reference proteome</keyword>
<evidence type="ECO:0000256" key="1">
    <source>
        <dbReference type="SAM" id="MobiDB-lite"/>
    </source>
</evidence>
<dbReference type="OrthoDB" id="9809513at2"/>
<reference evidence="3" key="1">
    <citation type="submission" date="2019-01" db="EMBL/GenBank/DDBJ databases">
        <title>Gri0909 isolated from a small marine red alga.</title>
        <authorList>
            <person name="Kim J."/>
            <person name="Jeong S.E."/>
            <person name="Jeon C.O."/>
        </authorList>
    </citation>
    <scope>NUCLEOTIDE SEQUENCE [LARGE SCALE GENOMIC DNA]</scope>
    <source>
        <strain evidence="3">Gri0909</strain>
    </source>
</reference>
<sequence>MSNDQSSDAGSGPTPTGDGPSQAPENDVAQGRRDTIVRLMEAIQASEKQGVPSRVVHESLLALSVSVFVGLLGREGAALLVERLPDKIRNGEFGEGIDPSAG</sequence>
<protein>
    <submittedName>
        <fullName evidence="2">Uncharacterized protein</fullName>
    </submittedName>
</protein>
<dbReference type="EMBL" id="SADE01000001">
    <property type="protein sequence ID" value="RVU38533.1"/>
    <property type="molecule type" value="Genomic_DNA"/>
</dbReference>